<dbReference type="OrthoDB" id="226331at2157"/>
<name>A0A8J7YAZ2_9EURY</name>
<dbReference type="Proteomes" id="UP000766550">
    <property type="component" value="Unassembled WGS sequence"/>
</dbReference>
<dbReference type="EMBL" id="JAHQXF010000001">
    <property type="protein sequence ID" value="MBV0923916.1"/>
    <property type="molecule type" value="Genomic_DNA"/>
</dbReference>
<proteinExistence type="predicted"/>
<keyword evidence="2" id="KW-1185">Reference proteome</keyword>
<comment type="caution">
    <text evidence="1">The sequence shown here is derived from an EMBL/GenBank/DDBJ whole genome shotgun (WGS) entry which is preliminary data.</text>
</comment>
<protein>
    <recommendedName>
        <fullName evidence="3">Zinc finger PHD-type domain-containing protein</fullName>
    </recommendedName>
</protein>
<sequence>MTVLGDCIYCSDRLTSELRSVTCDHCGAGFHVACARDAGELSVEETSHFLRSNAYQVECPDCGDRWDAGFDPRE</sequence>
<gene>
    <name evidence="1" type="ORF">KTS45_06840</name>
</gene>
<reference evidence="1 2" key="1">
    <citation type="submission" date="2021-06" db="EMBL/GenBank/DDBJ databases">
        <title>New haloarchaea isolates fom saline soil.</title>
        <authorList>
            <person name="Duran-Viseras A."/>
            <person name="Sanchez-Porro C.S."/>
            <person name="Ventosa A."/>
        </authorList>
    </citation>
    <scope>NUCLEOTIDE SEQUENCE [LARGE SCALE GENOMIC DNA]</scope>
    <source>
        <strain evidence="1 2">JCM 183640</strain>
    </source>
</reference>
<evidence type="ECO:0000313" key="2">
    <source>
        <dbReference type="Proteomes" id="UP000766550"/>
    </source>
</evidence>
<evidence type="ECO:0008006" key="3">
    <source>
        <dbReference type="Google" id="ProtNLM"/>
    </source>
</evidence>
<evidence type="ECO:0000313" key="1">
    <source>
        <dbReference type="EMBL" id="MBV0923916.1"/>
    </source>
</evidence>
<dbReference type="AlphaFoldDB" id="A0A8J7YAZ2"/>
<dbReference type="RefSeq" id="WP_162317010.1">
    <property type="nucleotide sequence ID" value="NZ_JAHQXF010000001.1"/>
</dbReference>
<accession>A0A8J7YAZ2</accession>
<organism evidence="1 2">
    <name type="scientific">Haloarcula limicola</name>
    <dbReference type="NCBI Taxonomy" id="1429915"/>
    <lineage>
        <taxon>Archaea</taxon>
        <taxon>Methanobacteriati</taxon>
        <taxon>Methanobacteriota</taxon>
        <taxon>Stenosarchaea group</taxon>
        <taxon>Halobacteria</taxon>
        <taxon>Halobacteriales</taxon>
        <taxon>Haloarculaceae</taxon>
        <taxon>Haloarcula</taxon>
    </lineage>
</organism>